<evidence type="ECO:0000313" key="1">
    <source>
        <dbReference type="EMBL" id="KFM71006.1"/>
    </source>
</evidence>
<protein>
    <submittedName>
        <fullName evidence="1">WD repeat-containing protein 19</fullName>
    </submittedName>
</protein>
<dbReference type="GO" id="GO:0060271">
    <property type="term" value="P:cilium assembly"/>
    <property type="evidence" value="ECO:0007669"/>
    <property type="project" value="TreeGrafter"/>
</dbReference>
<dbReference type="EMBL" id="KK117628">
    <property type="protein sequence ID" value="KFM71006.1"/>
    <property type="molecule type" value="Genomic_DNA"/>
</dbReference>
<dbReference type="STRING" id="407821.A0A087U0W7"/>
<proteinExistence type="predicted"/>
<dbReference type="AlphaFoldDB" id="A0A087U0W7"/>
<dbReference type="GO" id="GO:0030991">
    <property type="term" value="C:intraciliary transport particle A"/>
    <property type="evidence" value="ECO:0007669"/>
    <property type="project" value="TreeGrafter"/>
</dbReference>
<feature type="non-terminal residue" evidence="1">
    <location>
        <position position="293"/>
    </location>
</feature>
<sequence>MSVPGHRLDIYSNTHDPDILLNNFQSALKLRRFDQAYSLASLMKDEKYFLELANAALYNLDMCTASRVFEKLGEGSGVLTLEGIKEVEDIKLLSGHIAEFFVKNYDLAESLYLSSSNPCAALEMRKSLFQWDPALKLAETLSPKEVPFISKEYAEQLEFTGDYVSALHHYEKALLDDSLNDTETLHQNICRAGIARTAIRCSDYRRGIALAEKINMPAVYQDCASILEEMKVISDAAFLYEKGGFLENAAALYIKLKNWKKVKDFLPYITSPKVFTQYAKAQEAEGKYSEAAA</sequence>
<reference evidence="1 2" key="1">
    <citation type="submission" date="2013-11" db="EMBL/GenBank/DDBJ databases">
        <title>Genome sequencing of Stegodyphus mimosarum.</title>
        <authorList>
            <person name="Bechsgaard J."/>
        </authorList>
    </citation>
    <scope>NUCLEOTIDE SEQUENCE [LARGE SCALE GENOMIC DNA]</scope>
</reference>
<evidence type="ECO:0000313" key="2">
    <source>
        <dbReference type="Proteomes" id="UP000054359"/>
    </source>
</evidence>
<keyword evidence="2" id="KW-1185">Reference proteome</keyword>
<dbReference type="OMA" id="ACGENHE"/>
<gene>
    <name evidence="1" type="ORF">X975_21729</name>
</gene>
<dbReference type="GO" id="GO:0035721">
    <property type="term" value="P:intraciliary retrograde transport"/>
    <property type="evidence" value="ECO:0007669"/>
    <property type="project" value="InterPro"/>
</dbReference>
<dbReference type="InterPro" id="IPR040379">
    <property type="entry name" value="WDR19/dyf-2"/>
</dbReference>
<dbReference type="GO" id="GO:0005929">
    <property type="term" value="C:cilium"/>
    <property type="evidence" value="ECO:0007669"/>
    <property type="project" value="TreeGrafter"/>
</dbReference>
<name>A0A087U0W7_STEMI</name>
<dbReference type="PANTHER" id="PTHR14920">
    <property type="entry name" value="OSMOTIC AVOIDANCE ABNORMAL PROTEIN 1/WD REPEAT MEMBRANE PROTEIN"/>
    <property type="match status" value="1"/>
</dbReference>
<dbReference type="OrthoDB" id="10250638at2759"/>
<organism evidence="1 2">
    <name type="scientific">Stegodyphus mimosarum</name>
    <name type="common">African social velvet spider</name>
    <dbReference type="NCBI Taxonomy" id="407821"/>
    <lineage>
        <taxon>Eukaryota</taxon>
        <taxon>Metazoa</taxon>
        <taxon>Ecdysozoa</taxon>
        <taxon>Arthropoda</taxon>
        <taxon>Chelicerata</taxon>
        <taxon>Arachnida</taxon>
        <taxon>Araneae</taxon>
        <taxon>Araneomorphae</taxon>
        <taxon>Entelegynae</taxon>
        <taxon>Eresoidea</taxon>
        <taxon>Eresidae</taxon>
        <taxon>Stegodyphus</taxon>
    </lineage>
</organism>
<accession>A0A087U0W7</accession>
<dbReference type="Gene3D" id="1.25.40.470">
    <property type="match status" value="1"/>
</dbReference>
<dbReference type="Proteomes" id="UP000054359">
    <property type="component" value="Unassembled WGS sequence"/>
</dbReference>
<dbReference type="PANTHER" id="PTHR14920:SF0">
    <property type="entry name" value="WD REPEAT DOMAIN 19"/>
    <property type="match status" value="1"/>
</dbReference>